<dbReference type="AlphaFoldDB" id="A0A6G0XWA9"/>
<protein>
    <submittedName>
        <fullName evidence="2">Uncharacterized protein</fullName>
    </submittedName>
</protein>
<dbReference type="Proteomes" id="UP000481153">
    <property type="component" value="Unassembled WGS sequence"/>
</dbReference>
<name>A0A6G0XWA9_9STRA</name>
<dbReference type="InterPro" id="IPR000595">
    <property type="entry name" value="cNMP-bd_dom"/>
</dbReference>
<feature type="repeat" description="TPR" evidence="1">
    <location>
        <begin position="134"/>
        <end position="167"/>
    </location>
</feature>
<accession>A0A6G0XWA9</accession>
<dbReference type="PANTHER" id="PTHR23011">
    <property type="entry name" value="CYCLIC NUCLEOTIDE-BINDING DOMAIN CONTAINING PROTEIN"/>
    <property type="match status" value="1"/>
</dbReference>
<dbReference type="InterPro" id="IPR014710">
    <property type="entry name" value="RmlC-like_jellyroll"/>
</dbReference>
<dbReference type="InterPro" id="IPR019734">
    <property type="entry name" value="TPR_rpt"/>
</dbReference>
<dbReference type="InterPro" id="IPR011990">
    <property type="entry name" value="TPR-like_helical_dom_sf"/>
</dbReference>
<dbReference type="Gene3D" id="1.25.40.10">
    <property type="entry name" value="Tetratricopeptide repeat domain"/>
    <property type="match status" value="1"/>
</dbReference>
<dbReference type="InterPro" id="IPR018490">
    <property type="entry name" value="cNMP-bd_dom_sf"/>
</dbReference>
<dbReference type="Pfam" id="PF00515">
    <property type="entry name" value="TPR_1"/>
    <property type="match status" value="1"/>
</dbReference>
<keyword evidence="1" id="KW-0802">TPR repeat</keyword>
<dbReference type="Gene3D" id="2.60.120.10">
    <property type="entry name" value="Jelly Rolls"/>
    <property type="match status" value="2"/>
</dbReference>
<feature type="repeat" description="TPR" evidence="1">
    <location>
        <begin position="202"/>
        <end position="235"/>
    </location>
</feature>
<keyword evidence="3" id="KW-1185">Reference proteome</keyword>
<evidence type="ECO:0000256" key="1">
    <source>
        <dbReference type="PROSITE-ProRule" id="PRU00339"/>
    </source>
</evidence>
<evidence type="ECO:0000313" key="2">
    <source>
        <dbReference type="EMBL" id="KAF0744675.1"/>
    </source>
</evidence>
<organism evidence="2 3">
    <name type="scientific">Aphanomyces euteiches</name>
    <dbReference type="NCBI Taxonomy" id="100861"/>
    <lineage>
        <taxon>Eukaryota</taxon>
        <taxon>Sar</taxon>
        <taxon>Stramenopiles</taxon>
        <taxon>Oomycota</taxon>
        <taxon>Saprolegniomycetes</taxon>
        <taxon>Saprolegniales</taxon>
        <taxon>Verrucalvaceae</taxon>
        <taxon>Aphanomyces</taxon>
    </lineage>
</organism>
<evidence type="ECO:0000313" key="3">
    <source>
        <dbReference type="Proteomes" id="UP000481153"/>
    </source>
</evidence>
<dbReference type="VEuPathDB" id="FungiDB:AeMF1_018516"/>
<dbReference type="SMART" id="SM00028">
    <property type="entry name" value="TPR"/>
    <property type="match status" value="4"/>
</dbReference>
<dbReference type="EMBL" id="VJMJ01000009">
    <property type="protein sequence ID" value="KAF0744675.1"/>
    <property type="molecule type" value="Genomic_DNA"/>
</dbReference>
<dbReference type="Pfam" id="PF13432">
    <property type="entry name" value="TPR_16"/>
    <property type="match status" value="1"/>
</dbReference>
<dbReference type="PROSITE" id="PS50005">
    <property type="entry name" value="TPR"/>
    <property type="match status" value="3"/>
</dbReference>
<gene>
    <name evidence="2" type="ORF">Ae201684_001133</name>
</gene>
<dbReference type="PANTHER" id="PTHR23011:SF28">
    <property type="entry name" value="CYCLIC NUCLEOTIDE-BINDING DOMAIN CONTAINING PROTEIN"/>
    <property type="match status" value="1"/>
</dbReference>
<dbReference type="SUPFAM" id="SSF48452">
    <property type="entry name" value="TPR-like"/>
    <property type="match status" value="1"/>
</dbReference>
<feature type="repeat" description="TPR" evidence="1">
    <location>
        <begin position="168"/>
        <end position="201"/>
    </location>
</feature>
<dbReference type="CDD" id="cd00038">
    <property type="entry name" value="CAP_ED"/>
    <property type="match status" value="1"/>
</dbReference>
<comment type="caution">
    <text evidence="2">The sequence shown here is derived from an EMBL/GenBank/DDBJ whole genome shotgun (WGS) entry which is preliminary data.</text>
</comment>
<proteinExistence type="predicted"/>
<reference evidence="2 3" key="1">
    <citation type="submission" date="2019-07" db="EMBL/GenBank/DDBJ databases">
        <title>Genomics analysis of Aphanomyces spp. identifies a new class of oomycete effector associated with host adaptation.</title>
        <authorList>
            <person name="Gaulin E."/>
        </authorList>
    </citation>
    <scope>NUCLEOTIDE SEQUENCE [LARGE SCALE GENOMIC DNA]</scope>
    <source>
        <strain evidence="2 3">ATCC 201684</strain>
    </source>
</reference>
<sequence>MPHPTAVPPYHGTFTTPPIRLDWSVHQTTGPQKRPTAVKLLAPSRPFSASVTKPLNKMHLAMPHRPRTARSLPPPSGIVRISNGIDAAATLTSNAIAEAALRETHQIQQVDPLCGTSVEIRPMHVTMPRGNRTADFYRARGFHYRTKGDLDSAVREYESALRMAPRDFKALFNLGLVHDRMGDRVQALACYRRACKVDAKNAFLHFNMGICHLHEEEYEDAIACFTRAIELEGTRSLFFKNRAFAYRKARRYTDAAKDYTVMGKCQEMEGQSVELPDEDDHFDPEANQMEATTRACPLYQGTKGIAQSEQGMFYYDAAPLYTPRDSSIRATTTMERKDPRICYKVCIFLHCEFVLMLVKITAAPPETRSDGDLRFLMDKCLVFPSCKAMSESVLRSFCTHVSGVRVTTSTVLFQENDVGAFVFFLLVGKVSVTKHNLVNPETADGTRPTVETWLRQFPLDKLHTESALLDEDFLRQQTPDQAEVSLYTLRPGSEFGNHGRFRRLPRGCTAVVEEDSQLLVVPWSIMFELERAEDEARCPDIMEFLGKLRLFRSVPQPQLRLMALKAKCICVSNGTVIQVPGQVHEGLLIVRRGKCKLVQPIAATLGSRHVRAEKKSQHHALHTYTALENDDSPIAFVHLNQTLTRQLRAVPLSHRPEIVAAQLVARDYVGVEAFLSNETNKRVLATHMLVADSESELLYLRKTDFFTDTSYTTRQRVRANIKLTAQE</sequence>
<dbReference type="SUPFAM" id="SSF51206">
    <property type="entry name" value="cAMP-binding domain-like"/>
    <property type="match status" value="2"/>
</dbReference>